<name>A0A8K0KP52_LADFU</name>
<dbReference type="EMBL" id="KZ309481">
    <property type="protein sequence ID" value="KAG8238966.1"/>
    <property type="molecule type" value="Genomic_DNA"/>
</dbReference>
<gene>
    <name evidence="1" type="ORF">J437_LFUL018705</name>
</gene>
<evidence type="ECO:0000313" key="1">
    <source>
        <dbReference type="EMBL" id="KAG8238966.1"/>
    </source>
</evidence>
<reference evidence="1" key="2">
    <citation type="submission" date="2017-10" db="EMBL/GenBank/DDBJ databases">
        <title>Ladona fulva Genome sequencing and assembly.</title>
        <authorList>
            <person name="Murali S."/>
            <person name="Richards S."/>
            <person name="Bandaranaike D."/>
            <person name="Bellair M."/>
            <person name="Blankenburg K."/>
            <person name="Chao H."/>
            <person name="Dinh H."/>
            <person name="Doddapaneni H."/>
            <person name="Dugan-Rocha S."/>
            <person name="Elkadiri S."/>
            <person name="Gnanaolivu R."/>
            <person name="Hernandez B."/>
            <person name="Skinner E."/>
            <person name="Javaid M."/>
            <person name="Lee S."/>
            <person name="Li M."/>
            <person name="Ming W."/>
            <person name="Munidasa M."/>
            <person name="Muniz J."/>
            <person name="Nguyen L."/>
            <person name="Hughes D."/>
            <person name="Osuji N."/>
            <person name="Pu L.-L."/>
            <person name="Puazo M."/>
            <person name="Qu C."/>
            <person name="Quiroz J."/>
            <person name="Raj R."/>
            <person name="Weissenberger G."/>
            <person name="Xin Y."/>
            <person name="Zou X."/>
            <person name="Han Y."/>
            <person name="Worley K."/>
            <person name="Muzny D."/>
            <person name="Gibbs R."/>
        </authorList>
    </citation>
    <scope>NUCLEOTIDE SEQUENCE</scope>
    <source>
        <strain evidence="1">Sampled in the wild</strain>
    </source>
</reference>
<comment type="caution">
    <text evidence="1">The sequence shown here is derived from an EMBL/GenBank/DDBJ whole genome shotgun (WGS) entry which is preliminary data.</text>
</comment>
<accession>A0A8K0KP52</accession>
<dbReference type="OrthoDB" id="10063284at2759"/>
<keyword evidence="2" id="KW-1185">Reference proteome</keyword>
<evidence type="ECO:0000313" key="2">
    <source>
        <dbReference type="Proteomes" id="UP000792457"/>
    </source>
</evidence>
<protein>
    <submittedName>
        <fullName evidence="1">Uncharacterized protein</fullName>
    </submittedName>
</protein>
<sequence>MPGELARDAGLSSEEEIVHVMKNIFDRLQHEMSTRFSRLKDLNTKFGFLLDIKTLLYDTDEDAIHQNCADFPNFYDTDINGNELFIEIGDCGMLLSNLTEALPKTPLDLLGFIVFYGDDVFPNLRISLQILLTIAVSIASCELRASMGQDHLSDLALPSVERETLETTDFDDVIDQFATVKSRKINLL</sequence>
<dbReference type="Proteomes" id="UP000792457">
    <property type="component" value="Unassembled WGS sequence"/>
</dbReference>
<dbReference type="AlphaFoldDB" id="A0A8K0KP52"/>
<proteinExistence type="predicted"/>
<reference evidence="1" key="1">
    <citation type="submission" date="2013-04" db="EMBL/GenBank/DDBJ databases">
        <authorList>
            <person name="Qu J."/>
            <person name="Murali S.C."/>
            <person name="Bandaranaike D."/>
            <person name="Bellair M."/>
            <person name="Blankenburg K."/>
            <person name="Chao H."/>
            <person name="Dinh H."/>
            <person name="Doddapaneni H."/>
            <person name="Downs B."/>
            <person name="Dugan-Rocha S."/>
            <person name="Elkadiri S."/>
            <person name="Gnanaolivu R.D."/>
            <person name="Hernandez B."/>
            <person name="Javaid M."/>
            <person name="Jayaseelan J.C."/>
            <person name="Lee S."/>
            <person name="Li M."/>
            <person name="Ming W."/>
            <person name="Munidasa M."/>
            <person name="Muniz J."/>
            <person name="Nguyen L."/>
            <person name="Ongeri F."/>
            <person name="Osuji N."/>
            <person name="Pu L.-L."/>
            <person name="Puazo M."/>
            <person name="Qu C."/>
            <person name="Quiroz J."/>
            <person name="Raj R."/>
            <person name="Weissenberger G."/>
            <person name="Xin Y."/>
            <person name="Zou X."/>
            <person name="Han Y."/>
            <person name="Richards S."/>
            <person name="Worley K."/>
            <person name="Muzny D."/>
            <person name="Gibbs R."/>
        </authorList>
    </citation>
    <scope>NUCLEOTIDE SEQUENCE</scope>
    <source>
        <strain evidence="1">Sampled in the wild</strain>
    </source>
</reference>
<organism evidence="1 2">
    <name type="scientific">Ladona fulva</name>
    <name type="common">Scarce chaser dragonfly</name>
    <name type="synonym">Libellula fulva</name>
    <dbReference type="NCBI Taxonomy" id="123851"/>
    <lineage>
        <taxon>Eukaryota</taxon>
        <taxon>Metazoa</taxon>
        <taxon>Ecdysozoa</taxon>
        <taxon>Arthropoda</taxon>
        <taxon>Hexapoda</taxon>
        <taxon>Insecta</taxon>
        <taxon>Pterygota</taxon>
        <taxon>Palaeoptera</taxon>
        <taxon>Odonata</taxon>
        <taxon>Epiprocta</taxon>
        <taxon>Anisoptera</taxon>
        <taxon>Libelluloidea</taxon>
        <taxon>Libellulidae</taxon>
        <taxon>Ladona</taxon>
    </lineage>
</organism>